<dbReference type="EMBL" id="CP003362">
    <property type="protein sequence ID" value="AGB50366.1"/>
    <property type="molecule type" value="Genomic_DNA"/>
</dbReference>
<dbReference type="Gene3D" id="3.40.1360.10">
    <property type="match status" value="1"/>
</dbReference>
<dbReference type="Pfam" id="PF13662">
    <property type="entry name" value="Toprim_4"/>
    <property type="match status" value="1"/>
</dbReference>
<dbReference type="KEGG" id="mhz:Metho_2203"/>
<dbReference type="GO" id="GO:0046872">
    <property type="term" value="F:metal ion binding"/>
    <property type="evidence" value="ECO:0007669"/>
    <property type="project" value="UniProtKB-KW"/>
</dbReference>
<dbReference type="RefSeq" id="WP_015325531.1">
    <property type="nucleotide sequence ID" value="NC_019977.1"/>
</dbReference>
<name>L0KZ45_METHD</name>
<evidence type="ECO:0000313" key="5">
    <source>
        <dbReference type="EMBL" id="AGB50366.1"/>
    </source>
</evidence>
<dbReference type="STRING" id="867904.Metho_2203"/>
<protein>
    <recommendedName>
        <fullName evidence="3">UPF0292 protein Metho_2203</fullName>
    </recommendedName>
</protein>
<dbReference type="NCBIfam" id="NF003091">
    <property type="entry name" value="PRK04017.1-2"/>
    <property type="match status" value="1"/>
</dbReference>
<dbReference type="HAMAP" id="MF_01095">
    <property type="entry name" value="UPF0292"/>
    <property type="match status" value="1"/>
</dbReference>
<dbReference type="InterPro" id="IPR006171">
    <property type="entry name" value="TOPRIM_dom"/>
</dbReference>
<dbReference type="InterPro" id="IPR034141">
    <property type="entry name" value="TOPRIM_RNase_M5-like"/>
</dbReference>
<dbReference type="SMART" id="SM00493">
    <property type="entry name" value="TOPRIM"/>
    <property type="match status" value="1"/>
</dbReference>
<proteinExistence type="inferred from homology"/>
<evidence type="ECO:0000256" key="1">
    <source>
        <dbReference type="ARBA" id="ARBA00022723"/>
    </source>
</evidence>
<sequence>MSKNFNTHRISGQDIILKAPMFVYRKRLELMEELLEELLCFSSEGNMILVEGKRDRASLEKLGIKGKIELVTYYPLTDICEKIAATGKEVVILTDWDRRGAILEKKIAGHLEHYGVKIKHQLRERVLSLVQKDIKDVESLYTHIQRLKQIADPGYNYNNTDDNVFI</sequence>
<dbReference type="HOGENOM" id="CLU_140789_0_0_2"/>
<organism evidence="5 6">
    <name type="scientific">Methanomethylovorans hollandica (strain DSM 15978 / NBRC 107637 / DMS1)</name>
    <dbReference type="NCBI Taxonomy" id="867904"/>
    <lineage>
        <taxon>Archaea</taxon>
        <taxon>Methanobacteriati</taxon>
        <taxon>Methanobacteriota</taxon>
        <taxon>Stenosarchaea group</taxon>
        <taxon>Methanomicrobia</taxon>
        <taxon>Methanosarcinales</taxon>
        <taxon>Methanosarcinaceae</taxon>
        <taxon>Methanomethylovorans</taxon>
    </lineage>
</organism>
<dbReference type="GeneID" id="14406716"/>
<evidence type="ECO:0000313" key="6">
    <source>
        <dbReference type="Proteomes" id="UP000010866"/>
    </source>
</evidence>
<dbReference type="PANTHER" id="PTHR39964">
    <property type="entry name" value="UPF0292 PROTEIN TK1411"/>
    <property type="match status" value="1"/>
</dbReference>
<keyword evidence="1" id="KW-0479">Metal-binding</keyword>
<dbReference type="Proteomes" id="UP000010866">
    <property type="component" value="Chromosome"/>
</dbReference>
<evidence type="ECO:0000259" key="4">
    <source>
        <dbReference type="PROSITE" id="PS50880"/>
    </source>
</evidence>
<evidence type="ECO:0000256" key="2">
    <source>
        <dbReference type="ARBA" id="ARBA00022842"/>
    </source>
</evidence>
<keyword evidence="2" id="KW-0460">Magnesium</keyword>
<accession>L0KZ45</accession>
<evidence type="ECO:0000256" key="3">
    <source>
        <dbReference type="HAMAP-Rule" id="MF_01095"/>
    </source>
</evidence>
<dbReference type="AlphaFoldDB" id="L0KZ45"/>
<dbReference type="PROSITE" id="PS50880">
    <property type="entry name" value="TOPRIM"/>
    <property type="match status" value="1"/>
</dbReference>
<dbReference type="PANTHER" id="PTHR39964:SF2">
    <property type="entry name" value="UPF0292 PROTEIN MJ1624"/>
    <property type="match status" value="1"/>
</dbReference>
<gene>
    <name evidence="5" type="ordered locus">Metho_2203</name>
</gene>
<reference evidence="6" key="1">
    <citation type="submission" date="2012-02" db="EMBL/GenBank/DDBJ databases">
        <title>Complete sequence of chromosome of Methanomethylovorans hollandica DSM 15978.</title>
        <authorList>
            <person name="Lucas S."/>
            <person name="Copeland A."/>
            <person name="Lapidus A."/>
            <person name="Glavina del Rio T."/>
            <person name="Dalin E."/>
            <person name="Tice H."/>
            <person name="Bruce D."/>
            <person name="Goodwin L."/>
            <person name="Pitluck S."/>
            <person name="Peters L."/>
            <person name="Mikhailova N."/>
            <person name="Held B."/>
            <person name="Kyrpides N."/>
            <person name="Mavromatis K."/>
            <person name="Ivanova N."/>
            <person name="Brettin T."/>
            <person name="Detter J.C."/>
            <person name="Han C."/>
            <person name="Larimer F."/>
            <person name="Land M."/>
            <person name="Hauser L."/>
            <person name="Markowitz V."/>
            <person name="Cheng J.-F."/>
            <person name="Hugenholtz P."/>
            <person name="Woyke T."/>
            <person name="Wu D."/>
            <person name="Spring S."/>
            <person name="Schroeder M."/>
            <person name="Brambilla E."/>
            <person name="Klenk H.-P."/>
            <person name="Eisen J.A."/>
        </authorList>
    </citation>
    <scope>NUCLEOTIDE SEQUENCE [LARGE SCALE GENOMIC DNA]</scope>
    <source>
        <strain evidence="6">DSM 15978 / NBRC 107637 / DMS1</strain>
    </source>
</reference>
<dbReference type="InterPro" id="IPR022972">
    <property type="entry name" value="UPF0292"/>
</dbReference>
<dbReference type="CDD" id="cd01027">
    <property type="entry name" value="TOPRIM_RNase_M5_like"/>
    <property type="match status" value="1"/>
</dbReference>
<feature type="domain" description="Toprim" evidence="4">
    <location>
        <begin position="45"/>
        <end position="126"/>
    </location>
</feature>
<dbReference type="SUPFAM" id="SSF110455">
    <property type="entry name" value="Toprim domain"/>
    <property type="match status" value="1"/>
</dbReference>
<comment type="similarity">
    <text evidence="3">Belongs to the UPF0292 family.</text>
</comment>
<keyword evidence="6" id="KW-1185">Reference proteome</keyword>